<accession>A0A9P4TXA3</accession>
<organism evidence="1 2">
    <name type="scientific">Tothia fuscella</name>
    <dbReference type="NCBI Taxonomy" id="1048955"/>
    <lineage>
        <taxon>Eukaryota</taxon>
        <taxon>Fungi</taxon>
        <taxon>Dikarya</taxon>
        <taxon>Ascomycota</taxon>
        <taxon>Pezizomycotina</taxon>
        <taxon>Dothideomycetes</taxon>
        <taxon>Pleosporomycetidae</taxon>
        <taxon>Venturiales</taxon>
        <taxon>Cylindrosympodiaceae</taxon>
        <taxon>Tothia</taxon>
    </lineage>
</organism>
<keyword evidence="2" id="KW-1185">Reference proteome</keyword>
<protein>
    <submittedName>
        <fullName evidence="1">Uncharacterized protein</fullName>
    </submittedName>
</protein>
<evidence type="ECO:0000313" key="1">
    <source>
        <dbReference type="EMBL" id="KAF2428648.1"/>
    </source>
</evidence>
<reference evidence="1" key="1">
    <citation type="journal article" date="2020" name="Stud. Mycol.">
        <title>101 Dothideomycetes genomes: a test case for predicting lifestyles and emergence of pathogens.</title>
        <authorList>
            <person name="Haridas S."/>
            <person name="Albert R."/>
            <person name="Binder M."/>
            <person name="Bloem J."/>
            <person name="Labutti K."/>
            <person name="Salamov A."/>
            <person name="Andreopoulos B."/>
            <person name="Baker S."/>
            <person name="Barry K."/>
            <person name="Bills G."/>
            <person name="Bluhm B."/>
            <person name="Cannon C."/>
            <person name="Castanera R."/>
            <person name="Culley D."/>
            <person name="Daum C."/>
            <person name="Ezra D."/>
            <person name="Gonzalez J."/>
            <person name="Henrissat B."/>
            <person name="Kuo A."/>
            <person name="Liang C."/>
            <person name="Lipzen A."/>
            <person name="Lutzoni F."/>
            <person name="Magnuson J."/>
            <person name="Mondo S."/>
            <person name="Nolan M."/>
            <person name="Ohm R."/>
            <person name="Pangilinan J."/>
            <person name="Park H.-J."/>
            <person name="Ramirez L."/>
            <person name="Alfaro M."/>
            <person name="Sun H."/>
            <person name="Tritt A."/>
            <person name="Yoshinaga Y."/>
            <person name="Zwiers L.-H."/>
            <person name="Turgeon B."/>
            <person name="Goodwin S."/>
            <person name="Spatafora J."/>
            <person name="Crous P."/>
            <person name="Grigoriev I."/>
        </authorList>
    </citation>
    <scope>NUCLEOTIDE SEQUENCE</scope>
    <source>
        <strain evidence="1">CBS 130266</strain>
    </source>
</reference>
<dbReference type="Proteomes" id="UP000800235">
    <property type="component" value="Unassembled WGS sequence"/>
</dbReference>
<dbReference type="AlphaFoldDB" id="A0A9P4TXA3"/>
<evidence type="ECO:0000313" key="2">
    <source>
        <dbReference type="Proteomes" id="UP000800235"/>
    </source>
</evidence>
<gene>
    <name evidence="1" type="ORF">EJ08DRAFT_322714</name>
</gene>
<proteinExistence type="predicted"/>
<sequence>MPINTNSNSTPQKVCPKNFEMQKNLSYTTDKSTEYTHQARRPRALTAPRNPPICTTGVSNAPKKCKKAIIILLENLSQQLRVFFNSLIWPINRPSCSCMGCVIYPFLLIIT</sequence>
<comment type="caution">
    <text evidence="1">The sequence shown here is derived from an EMBL/GenBank/DDBJ whole genome shotgun (WGS) entry which is preliminary data.</text>
</comment>
<dbReference type="EMBL" id="MU007054">
    <property type="protein sequence ID" value="KAF2428648.1"/>
    <property type="molecule type" value="Genomic_DNA"/>
</dbReference>
<name>A0A9P4TXA3_9PEZI</name>